<dbReference type="SUPFAM" id="SSF64484">
    <property type="entry name" value="beta and beta-prime subunits of DNA dependent RNA-polymerase"/>
    <property type="match status" value="1"/>
</dbReference>
<feature type="non-terminal residue" evidence="4">
    <location>
        <position position="54"/>
    </location>
</feature>
<feature type="domain" description="RNA polymerase Rpb1" evidence="3">
    <location>
        <begin position="1"/>
        <end position="51"/>
    </location>
</feature>
<dbReference type="GO" id="GO:0006351">
    <property type="term" value="P:DNA-templated transcription"/>
    <property type="evidence" value="ECO:0007669"/>
    <property type="project" value="InterPro"/>
</dbReference>
<dbReference type="Proteomes" id="UP001295469">
    <property type="component" value="Chromosome A07"/>
</dbReference>
<keyword evidence="2" id="KW-0862">Zinc</keyword>
<dbReference type="AlphaFoldDB" id="A0A816YVN4"/>
<evidence type="ECO:0000313" key="4">
    <source>
        <dbReference type="EMBL" id="CAF2172107.1"/>
    </source>
</evidence>
<evidence type="ECO:0000256" key="2">
    <source>
        <dbReference type="ARBA" id="ARBA00022833"/>
    </source>
</evidence>
<evidence type="ECO:0000256" key="1">
    <source>
        <dbReference type="ARBA" id="ARBA00012418"/>
    </source>
</evidence>
<dbReference type="InterPro" id="IPR007081">
    <property type="entry name" value="RNA_pol_Rpb1_5"/>
</dbReference>
<protein>
    <recommendedName>
        <fullName evidence="1">DNA-directed RNA polymerase</fullName>
        <ecNumber evidence="1">2.7.7.6</ecNumber>
    </recommendedName>
</protein>
<sequence length="54" mass="6015">LNTFHLAGRGEMNVALGISRLQEILMTATTDIKTPILTCLLRKGKTKDDSERRS</sequence>
<dbReference type="EMBL" id="HG994361">
    <property type="protein sequence ID" value="CAF2172107.1"/>
    <property type="molecule type" value="Genomic_DNA"/>
</dbReference>
<organism evidence="4">
    <name type="scientific">Brassica napus</name>
    <name type="common">Rape</name>
    <dbReference type="NCBI Taxonomy" id="3708"/>
    <lineage>
        <taxon>Eukaryota</taxon>
        <taxon>Viridiplantae</taxon>
        <taxon>Streptophyta</taxon>
        <taxon>Embryophyta</taxon>
        <taxon>Tracheophyta</taxon>
        <taxon>Spermatophyta</taxon>
        <taxon>Magnoliopsida</taxon>
        <taxon>eudicotyledons</taxon>
        <taxon>Gunneridae</taxon>
        <taxon>Pentapetalae</taxon>
        <taxon>rosids</taxon>
        <taxon>malvids</taxon>
        <taxon>Brassicales</taxon>
        <taxon>Brassicaceae</taxon>
        <taxon>Brassiceae</taxon>
        <taxon>Brassica</taxon>
    </lineage>
</organism>
<gene>
    <name evidence="4" type="ORF">DARMORV10_A07P23510.1</name>
</gene>
<dbReference type="GO" id="GO:0003677">
    <property type="term" value="F:DNA binding"/>
    <property type="evidence" value="ECO:0007669"/>
    <property type="project" value="InterPro"/>
</dbReference>
<dbReference type="EC" id="2.7.7.6" evidence="1"/>
<name>A0A816YVN4_BRANA</name>
<accession>A0A816YVN4</accession>
<reference evidence="4" key="1">
    <citation type="submission" date="2021-01" db="EMBL/GenBank/DDBJ databases">
        <authorList>
            <consortium name="Genoscope - CEA"/>
            <person name="William W."/>
        </authorList>
    </citation>
    <scope>NUCLEOTIDE SEQUENCE</scope>
</reference>
<proteinExistence type="predicted"/>
<dbReference type="GO" id="GO:0003899">
    <property type="term" value="F:DNA-directed RNA polymerase activity"/>
    <property type="evidence" value="ECO:0007669"/>
    <property type="project" value="UniProtKB-EC"/>
</dbReference>
<dbReference type="Pfam" id="PF04998">
    <property type="entry name" value="RNA_pol_Rpb1_5"/>
    <property type="match status" value="1"/>
</dbReference>
<evidence type="ECO:0000259" key="3">
    <source>
        <dbReference type="Pfam" id="PF04998"/>
    </source>
</evidence>